<dbReference type="Pfam" id="PF13470">
    <property type="entry name" value="PIN_3"/>
    <property type="match status" value="1"/>
</dbReference>
<sequence length="145" mass="16064">MLAAVLDTSVLAAAFLKPDGINRGVLLRAGRDYRLVLSEAILEETERVLMTYKRIRSRYPYADDEVRAFIRALRGVGQQVVTAWPEVRVIREDPDDDMVLGAALAGGADVIVSKDHHLQALGSYQGIRIMSTQEFVRVLEHGESG</sequence>
<proteinExistence type="predicted"/>
<name>A0A410FWI5_BIPS1</name>
<dbReference type="InterPro" id="IPR029060">
    <property type="entry name" value="PIN-like_dom_sf"/>
</dbReference>
<gene>
    <name evidence="2" type="ORF">BIP78_1662</name>
</gene>
<dbReference type="Proteomes" id="UP000287233">
    <property type="component" value="Chromosome"/>
</dbReference>
<reference evidence="3" key="1">
    <citation type="submission" date="2018-12" db="EMBL/GenBank/DDBJ databases">
        <title>Complete genome sequence of an uncultured bacterium of the candidate phylum Bipolaricaulota.</title>
        <authorList>
            <person name="Kadnikov V.V."/>
            <person name="Mardanov A.V."/>
            <person name="Beletsky A.V."/>
            <person name="Frank Y.A."/>
            <person name="Karnachuk O.V."/>
            <person name="Ravin N.V."/>
        </authorList>
    </citation>
    <scope>NUCLEOTIDE SEQUENCE [LARGE SCALE GENOMIC DNA]</scope>
</reference>
<organism evidence="2 3">
    <name type="scientific">Bipolaricaulis sibiricus</name>
    <dbReference type="NCBI Taxonomy" id="2501609"/>
    <lineage>
        <taxon>Bacteria</taxon>
        <taxon>Candidatus Bipolaricaulota</taxon>
        <taxon>Candidatus Bipolaricaulia</taxon>
        <taxon>Candidatus Bipolaricaulales</taxon>
        <taxon>Candidatus Bipolaricaulaceae</taxon>
        <taxon>Candidatus Bipolaricaulis</taxon>
    </lineage>
</organism>
<dbReference type="InterPro" id="IPR002850">
    <property type="entry name" value="PIN_toxin-like"/>
</dbReference>
<dbReference type="NCBIfam" id="TIGR00305">
    <property type="entry name" value="putative toxin-antitoxin system toxin component, PIN family"/>
    <property type="match status" value="1"/>
</dbReference>
<dbReference type="SMART" id="SM00670">
    <property type="entry name" value="PINc"/>
    <property type="match status" value="1"/>
</dbReference>
<protein>
    <recommendedName>
        <fullName evidence="1">PIN domain-containing protein</fullName>
    </recommendedName>
</protein>
<dbReference type="SUPFAM" id="SSF88723">
    <property type="entry name" value="PIN domain-like"/>
    <property type="match status" value="1"/>
</dbReference>
<dbReference type="EMBL" id="CP034928">
    <property type="protein sequence ID" value="QAA77426.1"/>
    <property type="molecule type" value="Genomic_DNA"/>
</dbReference>
<dbReference type="KEGG" id="bih:BIP78_1662"/>
<dbReference type="AlphaFoldDB" id="A0A410FWI5"/>
<evidence type="ECO:0000313" key="2">
    <source>
        <dbReference type="EMBL" id="QAA77426.1"/>
    </source>
</evidence>
<dbReference type="PANTHER" id="PTHR34610">
    <property type="entry name" value="SSL7007 PROTEIN"/>
    <property type="match status" value="1"/>
</dbReference>
<evidence type="ECO:0000313" key="3">
    <source>
        <dbReference type="Proteomes" id="UP000287233"/>
    </source>
</evidence>
<accession>A0A410FWI5</accession>
<feature type="domain" description="PIN" evidence="1">
    <location>
        <begin position="2"/>
        <end position="120"/>
    </location>
</feature>
<dbReference type="InterPro" id="IPR002716">
    <property type="entry name" value="PIN_dom"/>
</dbReference>
<evidence type="ECO:0000259" key="1">
    <source>
        <dbReference type="SMART" id="SM00670"/>
    </source>
</evidence>
<dbReference type="PANTHER" id="PTHR34610:SF3">
    <property type="entry name" value="SSL7007 PROTEIN"/>
    <property type="match status" value="1"/>
</dbReference>